<dbReference type="SUPFAM" id="SSF89895">
    <property type="entry name" value="FYSH domain"/>
    <property type="match status" value="2"/>
</dbReference>
<proteinExistence type="inferred from homology"/>
<evidence type="ECO:0000313" key="13">
    <source>
        <dbReference type="Proteomes" id="UP000270924"/>
    </source>
</evidence>
<dbReference type="InterPro" id="IPR018978">
    <property type="entry name" value="SDO1/SBDS_central"/>
</dbReference>
<dbReference type="SUPFAM" id="SSF109728">
    <property type="entry name" value="Hypothetical protein AF0491, middle domain"/>
    <property type="match status" value="1"/>
</dbReference>
<protein>
    <recommendedName>
        <fullName evidence="4">Ribosome maturation protein SBDS</fullName>
    </recommendedName>
</protein>
<dbReference type="Gene3D" id="3.30.1250.10">
    <property type="entry name" value="Ribosome maturation protein SBDS, N-terminal domain"/>
    <property type="match status" value="1"/>
</dbReference>
<dbReference type="OrthoDB" id="10253092at2759"/>
<dbReference type="Proteomes" id="UP000270924">
    <property type="component" value="Unassembled WGS sequence"/>
</dbReference>
<evidence type="ECO:0000256" key="3">
    <source>
        <dbReference type="ARBA" id="ARBA00007433"/>
    </source>
</evidence>
<dbReference type="InterPro" id="IPR046928">
    <property type="entry name" value="SDO1/SBDS_C"/>
</dbReference>
<dbReference type="Pfam" id="PF09377">
    <property type="entry name" value="SBDS_domain_II"/>
    <property type="match status" value="1"/>
</dbReference>
<evidence type="ECO:0000256" key="6">
    <source>
        <dbReference type="ARBA" id="ARBA00022517"/>
    </source>
</evidence>
<dbReference type="Gene3D" id="3.30.70.240">
    <property type="match status" value="1"/>
</dbReference>
<evidence type="ECO:0000256" key="7">
    <source>
        <dbReference type="ARBA" id="ARBA00023242"/>
    </source>
</evidence>
<dbReference type="InterPro" id="IPR019783">
    <property type="entry name" value="SDO1/SBDS_N"/>
</dbReference>
<dbReference type="Gene3D" id="1.10.10.900">
    <property type="entry name" value="SBDS protein C-terminal domain, subdomain 1"/>
    <property type="match status" value="1"/>
</dbReference>
<feature type="domain" description="Ribosome maturation protein SDO1/SBDS N-terminal" evidence="9">
    <location>
        <begin position="86"/>
        <end position="143"/>
    </location>
</feature>
<sequence length="294" mass="33523">MANRIKTPTNVKLLTNVAVVRMKKCGKRFEIACYKNKVISWRNKTFVNYFVTKTDVVVFVSTSVSEAVLERMTMKGTTCQVKFNFSEKDIDEVLQTQTVFTNVSKGQVAKREELNTAFGTDNQFEICKIILEKGDLQVSEKERLAQSDSSFKELANLIANMCVNPDTKRPYSSSVIENALHQTHLSLKPNRSVKQQALEIIPKLRESMKIDRAEIRLRVSVEAKEAKRMHDRLKGMFTKIEVEDWEQGNLEMVGLIDPGTYRLVEELLQKETKKAGRLELLTLKVIGEGDVEIS</sequence>
<dbReference type="Pfam" id="PF01172">
    <property type="entry name" value="SBDS_N"/>
    <property type="match status" value="2"/>
</dbReference>
<dbReference type="InParanoid" id="A0A3P7EAK0"/>
<evidence type="ECO:0000259" key="11">
    <source>
        <dbReference type="Pfam" id="PF20268"/>
    </source>
</evidence>
<dbReference type="GO" id="GO:0042256">
    <property type="term" value="P:cytosolic ribosome assembly"/>
    <property type="evidence" value="ECO:0007669"/>
    <property type="project" value="InterPro"/>
</dbReference>
<dbReference type="FunCoup" id="A0A3P7EAK0">
    <property type="interactions" value="1827"/>
</dbReference>
<reference evidence="12 13" key="1">
    <citation type="submission" date="2018-11" db="EMBL/GenBank/DDBJ databases">
        <authorList>
            <consortium name="Pathogen Informatics"/>
        </authorList>
    </citation>
    <scope>NUCLEOTIDE SEQUENCE [LARGE SCALE GENOMIC DNA]</scope>
</reference>
<dbReference type="PROSITE" id="PS01267">
    <property type="entry name" value="UPF0023"/>
    <property type="match status" value="1"/>
</dbReference>
<dbReference type="NCBIfam" id="TIGR00291">
    <property type="entry name" value="RNA_SBDS"/>
    <property type="match status" value="1"/>
</dbReference>
<keyword evidence="6" id="KW-0690">Ribosome biogenesis</keyword>
<organism evidence="12 13">
    <name type="scientific">Wuchereria bancrofti</name>
    <dbReference type="NCBI Taxonomy" id="6293"/>
    <lineage>
        <taxon>Eukaryota</taxon>
        <taxon>Metazoa</taxon>
        <taxon>Ecdysozoa</taxon>
        <taxon>Nematoda</taxon>
        <taxon>Chromadorea</taxon>
        <taxon>Rhabditida</taxon>
        <taxon>Spirurina</taxon>
        <taxon>Spiruromorpha</taxon>
        <taxon>Filarioidea</taxon>
        <taxon>Onchocercidae</taxon>
        <taxon>Wuchereria</taxon>
    </lineage>
</organism>
<evidence type="ECO:0000256" key="1">
    <source>
        <dbReference type="ARBA" id="ARBA00004123"/>
    </source>
</evidence>
<dbReference type="InterPro" id="IPR037188">
    <property type="entry name" value="Sdo1/SBDS_central_sf"/>
</dbReference>
<keyword evidence="13" id="KW-1185">Reference proteome</keyword>
<evidence type="ECO:0000259" key="9">
    <source>
        <dbReference type="Pfam" id="PF01172"/>
    </source>
</evidence>
<evidence type="ECO:0000313" key="12">
    <source>
        <dbReference type="EMBL" id="VDM19810.1"/>
    </source>
</evidence>
<dbReference type="Pfam" id="PF20268">
    <property type="entry name" value="SBDS_C"/>
    <property type="match status" value="1"/>
</dbReference>
<evidence type="ECO:0000259" key="10">
    <source>
        <dbReference type="Pfam" id="PF09377"/>
    </source>
</evidence>
<dbReference type="InterPro" id="IPR039100">
    <property type="entry name" value="Sdo1/SBDS-like"/>
</dbReference>
<dbReference type="EMBL" id="UYWW01012224">
    <property type="protein sequence ID" value="VDM19810.1"/>
    <property type="molecule type" value="Genomic_DNA"/>
</dbReference>
<feature type="domain" description="Ribosome maturation protein SDO1/SBDS C-terminal" evidence="11">
    <location>
        <begin position="215"/>
        <end position="282"/>
    </location>
</feature>
<dbReference type="PANTHER" id="PTHR10927">
    <property type="entry name" value="RIBOSOME MATURATION PROTEIN SBDS"/>
    <property type="match status" value="1"/>
</dbReference>
<name>A0A3P7EAK0_WUCBA</name>
<comment type="similarity">
    <text evidence="3">Belongs to the SDO1/SBDS family.</text>
</comment>
<comment type="subunit">
    <text evidence="8">Associates with the 60S ribosomal subunit.</text>
</comment>
<keyword evidence="7" id="KW-0539">Nucleus</keyword>
<dbReference type="AlphaFoldDB" id="A0A3P7EAK0"/>
<evidence type="ECO:0000256" key="2">
    <source>
        <dbReference type="ARBA" id="ARBA00004496"/>
    </source>
</evidence>
<evidence type="ECO:0000256" key="5">
    <source>
        <dbReference type="ARBA" id="ARBA00022490"/>
    </source>
</evidence>
<dbReference type="PANTHER" id="PTHR10927:SF1">
    <property type="entry name" value="RIBOSOME MATURATION PROTEIN SBDS"/>
    <property type="match status" value="1"/>
</dbReference>
<feature type="domain" description="Ribosome maturation protein SDO1/SBDS N-terminal" evidence="9">
    <location>
        <begin position="16"/>
        <end position="46"/>
    </location>
</feature>
<accession>A0A3P7EAK0</accession>
<dbReference type="InterPro" id="IPR002140">
    <property type="entry name" value="Sdo1/SBDS"/>
</dbReference>
<dbReference type="InterPro" id="IPR018023">
    <property type="entry name" value="Ribosome_mat_SBDS_CS"/>
</dbReference>
<comment type="subcellular location">
    <subcellularLocation>
        <location evidence="2">Cytoplasm</location>
    </subcellularLocation>
    <subcellularLocation>
        <location evidence="1">Nucleus</location>
    </subcellularLocation>
</comment>
<dbReference type="OMA" id="TIISAKC"/>
<gene>
    <name evidence="12" type="ORF">WBA_LOCUS10827</name>
</gene>
<keyword evidence="5" id="KW-0963">Cytoplasm</keyword>
<evidence type="ECO:0000256" key="4">
    <source>
        <dbReference type="ARBA" id="ARBA00014814"/>
    </source>
</evidence>
<evidence type="ECO:0000256" key="8">
    <source>
        <dbReference type="ARBA" id="ARBA00049708"/>
    </source>
</evidence>
<dbReference type="GO" id="GO:0005634">
    <property type="term" value="C:nucleus"/>
    <property type="evidence" value="ECO:0007669"/>
    <property type="project" value="UniProtKB-SubCell"/>
</dbReference>
<dbReference type="GO" id="GO:0005737">
    <property type="term" value="C:cytoplasm"/>
    <property type="evidence" value="ECO:0007669"/>
    <property type="project" value="UniProtKB-SubCell"/>
</dbReference>
<feature type="domain" description="Ribosome maturation protein SDO1/SBDS central" evidence="10">
    <location>
        <begin position="152"/>
        <end position="213"/>
    </location>
</feature>
<dbReference type="InterPro" id="IPR036786">
    <property type="entry name" value="Ribosome_mat_SBDS_N_sf"/>
</dbReference>